<dbReference type="InterPro" id="IPR003352">
    <property type="entry name" value="PTS_EIIC"/>
</dbReference>
<keyword evidence="6" id="KW-0598">Phosphotransferase system</keyword>
<evidence type="ECO:0000256" key="3">
    <source>
        <dbReference type="ARBA" id="ARBA00022475"/>
    </source>
</evidence>
<dbReference type="Proteomes" id="UP001501577">
    <property type="component" value="Unassembled WGS sequence"/>
</dbReference>
<evidence type="ECO:0000256" key="12">
    <source>
        <dbReference type="SAM" id="Phobius"/>
    </source>
</evidence>
<evidence type="ECO:0008006" key="17">
    <source>
        <dbReference type="Google" id="ProtNLM"/>
    </source>
</evidence>
<keyword evidence="2" id="KW-0813">Transport</keyword>
<dbReference type="InterPro" id="IPR018113">
    <property type="entry name" value="PTrfase_EIIB_Cys"/>
</dbReference>
<dbReference type="InterPro" id="IPR013013">
    <property type="entry name" value="PTS_EIIC_1"/>
</dbReference>
<dbReference type="PANTHER" id="PTHR30175">
    <property type="entry name" value="PHOSPHOTRANSFERASE SYSTEM TRANSPORT PROTEIN"/>
    <property type="match status" value="1"/>
</dbReference>
<evidence type="ECO:0000313" key="15">
    <source>
        <dbReference type="EMBL" id="GAA3012577.1"/>
    </source>
</evidence>
<keyword evidence="10 12" id="KW-0472">Membrane</keyword>
<comment type="caution">
    <text evidence="15">The sequence shown here is derived from an EMBL/GenBank/DDBJ whole genome shotgun (WGS) entry which is preliminary data.</text>
</comment>
<feature type="domain" description="PTS EIIB type-1" evidence="13">
    <location>
        <begin position="4"/>
        <end position="86"/>
    </location>
</feature>
<evidence type="ECO:0000256" key="8">
    <source>
        <dbReference type="ARBA" id="ARBA00022777"/>
    </source>
</evidence>
<keyword evidence="9 12" id="KW-1133">Transmembrane helix</keyword>
<evidence type="ECO:0000256" key="5">
    <source>
        <dbReference type="ARBA" id="ARBA00022679"/>
    </source>
</evidence>
<feature type="transmembrane region" description="Helical" evidence="12">
    <location>
        <begin position="356"/>
        <end position="378"/>
    </location>
</feature>
<evidence type="ECO:0000256" key="6">
    <source>
        <dbReference type="ARBA" id="ARBA00022683"/>
    </source>
</evidence>
<keyword evidence="7 12" id="KW-0812">Transmembrane</keyword>
<feature type="transmembrane region" description="Helical" evidence="12">
    <location>
        <begin position="180"/>
        <end position="199"/>
    </location>
</feature>
<dbReference type="Pfam" id="PF02378">
    <property type="entry name" value="PTS_EIIC"/>
    <property type="match status" value="1"/>
</dbReference>
<feature type="transmembrane region" description="Helical" evidence="12">
    <location>
        <begin position="434"/>
        <end position="457"/>
    </location>
</feature>
<dbReference type="EMBL" id="BAAAXQ010000015">
    <property type="protein sequence ID" value="GAA3012577.1"/>
    <property type="molecule type" value="Genomic_DNA"/>
</dbReference>
<keyword evidence="4" id="KW-0762">Sugar transport</keyword>
<feature type="transmembrane region" description="Helical" evidence="12">
    <location>
        <begin position="149"/>
        <end position="168"/>
    </location>
</feature>
<dbReference type="Gene3D" id="3.30.1360.60">
    <property type="entry name" value="Glucose permease domain IIB"/>
    <property type="match status" value="1"/>
</dbReference>
<dbReference type="PANTHER" id="PTHR30175:SF1">
    <property type="entry name" value="PTS SYSTEM ARBUTIN-, CELLOBIOSE-, AND SALICIN-SPECIFIC EIIBC COMPONENT-RELATED"/>
    <property type="match status" value="1"/>
</dbReference>
<dbReference type="CDD" id="cd00212">
    <property type="entry name" value="PTS_IIB_glc"/>
    <property type="match status" value="1"/>
</dbReference>
<gene>
    <name evidence="15" type="ORF">GCM10019998_05980</name>
</gene>
<keyword evidence="16" id="KW-1185">Reference proteome</keyword>
<feature type="transmembrane region" description="Helical" evidence="12">
    <location>
        <begin position="332"/>
        <end position="350"/>
    </location>
</feature>
<feature type="transmembrane region" description="Helical" evidence="12">
    <location>
        <begin position="390"/>
        <end position="414"/>
    </location>
</feature>
<evidence type="ECO:0000256" key="2">
    <source>
        <dbReference type="ARBA" id="ARBA00022448"/>
    </source>
</evidence>
<feature type="transmembrane region" description="Helical" evidence="12">
    <location>
        <begin position="294"/>
        <end position="320"/>
    </location>
</feature>
<reference evidence="16" key="1">
    <citation type="journal article" date="2019" name="Int. J. Syst. Evol. Microbiol.">
        <title>The Global Catalogue of Microorganisms (GCM) 10K type strain sequencing project: providing services to taxonomists for standard genome sequencing and annotation.</title>
        <authorList>
            <consortium name="The Broad Institute Genomics Platform"/>
            <consortium name="The Broad Institute Genome Sequencing Center for Infectious Disease"/>
            <person name="Wu L."/>
            <person name="Ma J."/>
        </authorList>
    </citation>
    <scope>NUCLEOTIDE SEQUENCE [LARGE SCALE GENOMIC DNA]</scope>
    <source>
        <strain evidence="16">JCM 8736</strain>
    </source>
</reference>
<comment type="subcellular location">
    <subcellularLocation>
        <location evidence="1">Cell membrane</location>
        <topology evidence="1">Multi-pass membrane protein</topology>
    </subcellularLocation>
</comment>
<evidence type="ECO:0000259" key="14">
    <source>
        <dbReference type="PROSITE" id="PS51103"/>
    </source>
</evidence>
<dbReference type="RefSeq" id="WP_068708782.1">
    <property type="nucleotide sequence ID" value="NZ_BAAAXQ010000015.1"/>
</dbReference>
<dbReference type="InterPro" id="IPR036878">
    <property type="entry name" value="Glu_permease_IIB"/>
</dbReference>
<evidence type="ECO:0000256" key="11">
    <source>
        <dbReference type="PROSITE-ProRule" id="PRU00421"/>
    </source>
</evidence>
<evidence type="ECO:0000256" key="10">
    <source>
        <dbReference type="ARBA" id="ARBA00023136"/>
    </source>
</evidence>
<dbReference type="PROSITE" id="PS51098">
    <property type="entry name" value="PTS_EIIB_TYPE_1"/>
    <property type="match status" value="1"/>
</dbReference>
<dbReference type="InterPro" id="IPR050558">
    <property type="entry name" value="PTS_Sugar-Specific_Components"/>
</dbReference>
<feature type="transmembrane region" description="Helical" evidence="12">
    <location>
        <begin position="109"/>
        <end position="129"/>
    </location>
</feature>
<feature type="transmembrane region" description="Helical" evidence="12">
    <location>
        <begin position="253"/>
        <end position="274"/>
    </location>
</feature>
<dbReference type="Pfam" id="PF00367">
    <property type="entry name" value="PTS_EIIB"/>
    <property type="match status" value="1"/>
</dbReference>
<dbReference type="InterPro" id="IPR001996">
    <property type="entry name" value="PTS_IIB_1"/>
</dbReference>
<sequence length="473" mass="51546">MKEQTLAEQILQAVGGAENVKQSWNCATRLRIIPYDENKIDEKAIKNIEGVMGLVHQGEQYQIVIGNSVNIVYEAFQKLLDRQESKSDNDNINAEQGSKKQKVNIISKILNAIVGSITPMIPVLVAGGMGKCVVLLLNMAGILPEASTTYQILFFVFDSAFYFLPVFVAMSAARHFETNIYLAALVGCTLINPSFIEMVESGTDISFLAVPVLGFSYASTIIPSIVAIWILSYVDRFFNKHLWVSVRRFLAPLLSIFIVVPLTIVIIGPAMMYVSQGISEVIFYLSDKLGFLSIAIFSLIYPWIVTTGMHSALAVAGLDLINKNGFDPFTRVLTLMHNITQASATFAIALRTKNPVFKGTAVSASLTALLAGITEPCLYGVTLKLRKPMYACMIGGFSGGLYAGITGVNAYIFLTPGLVSLPMWINPADTGNLANLWNAVIAMIIAAVVTFIATWVIGFEDVPVKKEETVEAV</sequence>
<evidence type="ECO:0000313" key="16">
    <source>
        <dbReference type="Proteomes" id="UP001501577"/>
    </source>
</evidence>
<feature type="transmembrane region" description="Helical" evidence="12">
    <location>
        <begin position="205"/>
        <end position="232"/>
    </location>
</feature>
<feature type="active site" description="Phosphocysteine intermediate; for EIIB activity" evidence="11">
    <location>
        <position position="26"/>
    </location>
</feature>
<name>A0ABP6KLA5_9ENTE</name>
<evidence type="ECO:0000256" key="4">
    <source>
        <dbReference type="ARBA" id="ARBA00022597"/>
    </source>
</evidence>
<evidence type="ECO:0000256" key="1">
    <source>
        <dbReference type="ARBA" id="ARBA00004651"/>
    </source>
</evidence>
<proteinExistence type="predicted"/>
<evidence type="ECO:0000256" key="9">
    <source>
        <dbReference type="ARBA" id="ARBA00022989"/>
    </source>
</evidence>
<dbReference type="SUPFAM" id="SSF55604">
    <property type="entry name" value="Glucose permease domain IIB"/>
    <property type="match status" value="1"/>
</dbReference>
<accession>A0ABP6KLA5</accession>
<protein>
    <recommendedName>
        <fullName evidence="17">PTS beta-glucoside transporter subunit IIABC</fullName>
    </recommendedName>
</protein>
<feature type="domain" description="PTS EIIC type-1" evidence="14">
    <location>
        <begin position="111"/>
        <end position="469"/>
    </location>
</feature>
<keyword evidence="3" id="KW-1003">Cell membrane</keyword>
<organism evidence="15 16">
    <name type="scientific">Tetragenococcus solitarius</name>
    <dbReference type="NCBI Taxonomy" id="71453"/>
    <lineage>
        <taxon>Bacteria</taxon>
        <taxon>Bacillati</taxon>
        <taxon>Bacillota</taxon>
        <taxon>Bacilli</taxon>
        <taxon>Lactobacillales</taxon>
        <taxon>Enterococcaceae</taxon>
        <taxon>Tetragenococcus</taxon>
    </lineage>
</organism>
<keyword evidence="5" id="KW-0808">Transferase</keyword>
<dbReference type="PROSITE" id="PS51103">
    <property type="entry name" value="PTS_EIIC_TYPE_1"/>
    <property type="match status" value="1"/>
</dbReference>
<keyword evidence="8" id="KW-0418">Kinase</keyword>
<evidence type="ECO:0000256" key="7">
    <source>
        <dbReference type="ARBA" id="ARBA00022692"/>
    </source>
</evidence>
<evidence type="ECO:0000259" key="13">
    <source>
        <dbReference type="PROSITE" id="PS51098"/>
    </source>
</evidence>